<name>A0A9K3KL55_9STRA</name>
<dbReference type="AlphaFoldDB" id="A0A9K3KL55"/>
<feature type="domain" description="Reverse transcriptase Ty1/copia-type" evidence="1">
    <location>
        <begin position="832"/>
        <end position="1014"/>
    </location>
</feature>
<dbReference type="Proteomes" id="UP000693970">
    <property type="component" value="Unassembled WGS sequence"/>
</dbReference>
<reference evidence="2" key="2">
    <citation type="submission" date="2021-04" db="EMBL/GenBank/DDBJ databases">
        <authorList>
            <person name="Podell S."/>
        </authorList>
    </citation>
    <scope>NUCLEOTIDE SEQUENCE</scope>
    <source>
        <strain evidence="2">Hildebrandi</strain>
    </source>
</reference>
<keyword evidence="2" id="KW-0548">Nucleotidyltransferase</keyword>
<sequence>MAVLGNNCHIFEETGRTINVFLYDPKLGSTERRVASGCFAYDDPKTGQVVLLIVHQGLHIPHLSYSLIPPFQMRENDVVVNDRPKFQTRNPTEDDHALIVHREDSSPYRIPLLLRGTTSYVAVRRPTAVEIGDEDLERFELTYSTPDWEPGSLRYSSLEEQLLEGNSLRSTTGNMISNTTSKTSVQRLNVVKRCVISTYERDHSQSSAMLANISPILCGDLLAQAMNERYRVAAFQVTPSAHGLSAETLAKNWNIPMERAKRTLAVTTQRGIRSRPNPMVQRFKTNDRMFRYNRLTTNMFTDTLESGLKSVRQNKYAQIFVVPPNWTKAYAMKRKGDAHHCLSSLFHDIGVPEKMVMDGAKEQVQGEFRRKLKDAGCHVHVTEPHTPWSDRAELAIRELKRKTRRQMTASHCPKRLWDDCLELMADINAHVVHDNFDLDGQTPHTMLTGNTPDISHLAEFGWYQWVKWFDETANLPDDQEVYGRYLGPSRGVGNFMCAKILNKTGHTIHRSTFRALSREEEDDPKEKEKRKAFDQKIEQVLGPDMRPEDMPECDTPEYERYEEDETAAFNVDDRDDIDQDAIDMYLKAEVTLPIAGEMLTGNVSRRKRDADGNLIGKSASNPIMDIRMYVVSFPDGREAEYSANIIAENMLSMCNPEGNQFILMKHITDHKKEGTAIPKEDAYVWIKGRKYPRKTTKGWKLCVEWKDGTTSWESLSALKESNPVEVAEYAVAHNLTEEPAFNWWVPYTDAIVSAVNNRYWKRTHKYGIRIPKTVKEAFEIDRENGDNRWAESIQKEMNAVRVAFRILGEDQKVPPGYQYMKCHPVFDIKFDGFRFKTRMVAGGHMVETPSFMTYASVVSRDTVRIALLTAALHDLSVKATDVQNAYLTAPTTEKIWTICGPEFGPDEGKKAIIVRALYGLKGSGASYRNHISNCMRHLGYESCKADPDLWMKPRTRPDDGFEYYSYVLIYVDDILAISHEAMEDLQKIDYYFKMKEGSMGDPDIYLGSKIRKVTLPNRVEAWMLSPTKYVMEAVKNVERYLEKEYGQKLPKRVSGPFPTDYRPEIDITPELKDDEVSYFYSQIGVLRWIVELGRIDIITEVSSLASCLALPRRGHLEAVFHLYAYLRKKPNGTIILDPTYPDIDLRQFNDGADWSNFYGNVTEALPPNMPKPLGKPLVMRLFVDSDHAADKLKPESTLKKKSNSICYHFCREAIAMGEAMAAHIRSEDNPADICTKLIPGGMKRDRIVSNILYYSKGSGDVS</sequence>
<dbReference type="GO" id="GO:0003964">
    <property type="term" value="F:RNA-directed DNA polymerase activity"/>
    <property type="evidence" value="ECO:0007669"/>
    <property type="project" value="UniProtKB-KW"/>
</dbReference>
<organism evidence="2 3">
    <name type="scientific">Nitzschia inconspicua</name>
    <dbReference type="NCBI Taxonomy" id="303405"/>
    <lineage>
        <taxon>Eukaryota</taxon>
        <taxon>Sar</taxon>
        <taxon>Stramenopiles</taxon>
        <taxon>Ochrophyta</taxon>
        <taxon>Bacillariophyta</taxon>
        <taxon>Bacillariophyceae</taxon>
        <taxon>Bacillariophycidae</taxon>
        <taxon>Bacillariales</taxon>
        <taxon>Bacillariaceae</taxon>
        <taxon>Nitzschia</taxon>
    </lineage>
</organism>
<keyword evidence="2" id="KW-0695">RNA-directed DNA polymerase</keyword>
<evidence type="ECO:0000313" key="2">
    <source>
        <dbReference type="EMBL" id="KAG7345331.1"/>
    </source>
</evidence>
<evidence type="ECO:0000313" key="3">
    <source>
        <dbReference type="Proteomes" id="UP000693970"/>
    </source>
</evidence>
<dbReference type="Pfam" id="PF07727">
    <property type="entry name" value="RVT_2"/>
    <property type="match status" value="1"/>
</dbReference>
<gene>
    <name evidence="2" type="ORF">IV203_032862</name>
</gene>
<dbReference type="InterPro" id="IPR013103">
    <property type="entry name" value="RVT_2"/>
</dbReference>
<proteinExistence type="predicted"/>
<keyword evidence="2" id="KW-0808">Transferase</keyword>
<comment type="caution">
    <text evidence="2">The sequence shown here is derived from an EMBL/GenBank/DDBJ whole genome shotgun (WGS) entry which is preliminary data.</text>
</comment>
<keyword evidence="3" id="KW-1185">Reference proteome</keyword>
<accession>A0A9K3KL55</accession>
<reference evidence="2" key="1">
    <citation type="journal article" date="2021" name="Sci. Rep.">
        <title>Diploid genomic architecture of Nitzschia inconspicua, an elite biomass production diatom.</title>
        <authorList>
            <person name="Oliver A."/>
            <person name="Podell S."/>
            <person name="Pinowska A."/>
            <person name="Traller J.C."/>
            <person name="Smith S.R."/>
            <person name="McClure R."/>
            <person name="Beliaev A."/>
            <person name="Bohutskyi P."/>
            <person name="Hill E.A."/>
            <person name="Rabines A."/>
            <person name="Zheng H."/>
            <person name="Allen L.Z."/>
            <person name="Kuo A."/>
            <person name="Grigoriev I.V."/>
            <person name="Allen A.E."/>
            <person name="Hazlebeck D."/>
            <person name="Allen E.E."/>
        </authorList>
    </citation>
    <scope>NUCLEOTIDE SEQUENCE</scope>
    <source>
        <strain evidence="2">Hildebrandi</strain>
    </source>
</reference>
<dbReference type="OrthoDB" id="44357at2759"/>
<dbReference type="EMBL" id="JAGRRH010000022">
    <property type="protein sequence ID" value="KAG7345331.1"/>
    <property type="molecule type" value="Genomic_DNA"/>
</dbReference>
<evidence type="ECO:0000259" key="1">
    <source>
        <dbReference type="Pfam" id="PF07727"/>
    </source>
</evidence>
<protein>
    <submittedName>
        <fullName evidence="2">Reverse transcriptase RNA-dependent DNA polymerase</fullName>
    </submittedName>
</protein>